<accession>A0A915CXP0</accession>
<reference evidence="2" key="1">
    <citation type="submission" date="2022-11" db="UniProtKB">
        <authorList>
            <consortium name="WormBaseParasite"/>
        </authorList>
    </citation>
    <scope>IDENTIFICATION</scope>
</reference>
<dbReference type="Proteomes" id="UP000887574">
    <property type="component" value="Unplaced"/>
</dbReference>
<keyword evidence="1" id="KW-1185">Reference proteome</keyword>
<dbReference type="WBParaSite" id="jg13686">
    <property type="protein sequence ID" value="jg13686"/>
    <property type="gene ID" value="jg13686"/>
</dbReference>
<proteinExistence type="predicted"/>
<organism evidence="1 2">
    <name type="scientific">Ditylenchus dipsaci</name>
    <dbReference type="NCBI Taxonomy" id="166011"/>
    <lineage>
        <taxon>Eukaryota</taxon>
        <taxon>Metazoa</taxon>
        <taxon>Ecdysozoa</taxon>
        <taxon>Nematoda</taxon>
        <taxon>Chromadorea</taxon>
        <taxon>Rhabditida</taxon>
        <taxon>Tylenchina</taxon>
        <taxon>Tylenchomorpha</taxon>
        <taxon>Sphaerularioidea</taxon>
        <taxon>Anguinidae</taxon>
        <taxon>Anguininae</taxon>
        <taxon>Ditylenchus</taxon>
    </lineage>
</organism>
<name>A0A915CXP0_9BILA</name>
<sequence>MAACNNHCLCGLKGKCFGMATQAQEKQFITQHCIKECEYMKGCEMATTTAPPPTTPAPSPPGCSDVITLCKNFTIRGCTPAGDPKCNLFCRNKNHTDAYKKLRCAATCKMC</sequence>
<protein>
    <submittedName>
        <fullName evidence="2">ShKT domain-containing protein</fullName>
    </submittedName>
</protein>
<dbReference type="AlphaFoldDB" id="A0A915CXP0"/>
<evidence type="ECO:0000313" key="1">
    <source>
        <dbReference type="Proteomes" id="UP000887574"/>
    </source>
</evidence>
<evidence type="ECO:0000313" key="2">
    <source>
        <dbReference type="WBParaSite" id="jg13686"/>
    </source>
</evidence>